<organism evidence="1 2">
    <name type="scientific">Colletotrichum tanaceti</name>
    <dbReference type="NCBI Taxonomy" id="1306861"/>
    <lineage>
        <taxon>Eukaryota</taxon>
        <taxon>Fungi</taxon>
        <taxon>Dikarya</taxon>
        <taxon>Ascomycota</taxon>
        <taxon>Pezizomycotina</taxon>
        <taxon>Sordariomycetes</taxon>
        <taxon>Hypocreomycetidae</taxon>
        <taxon>Glomerellales</taxon>
        <taxon>Glomerellaceae</taxon>
        <taxon>Colletotrichum</taxon>
        <taxon>Colletotrichum destructivum species complex</taxon>
    </lineage>
</organism>
<comment type="caution">
    <text evidence="1">The sequence shown here is derived from an EMBL/GenBank/DDBJ whole genome shotgun (WGS) entry which is preliminary data.</text>
</comment>
<evidence type="ECO:0000313" key="1">
    <source>
        <dbReference type="EMBL" id="TKW60105.1"/>
    </source>
</evidence>
<dbReference type="EMBL" id="PJEX01000001">
    <property type="protein sequence ID" value="TKW60105.1"/>
    <property type="molecule type" value="Genomic_DNA"/>
</dbReference>
<reference evidence="1 2" key="1">
    <citation type="journal article" date="2019" name="PLoS ONE">
        <title>Comparative genome analysis indicates high evolutionary potential of pathogenicity genes in Colletotrichum tanaceti.</title>
        <authorList>
            <person name="Lelwala R.V."/>
            <person name="Korhonen P.K."/>
            <person name="Young N.D."/>
            <person name="Scott J.B."/>
            <person name="Ades P.A."/>
            <person name="Gasser R.B."/>
            <person name="Taylor P.W.J."/>
        </authorList>
    </citation>
    <scope>NUCLEOTIDE SEQUENCE [LARGE SCALE GENOMIC DNA]</scope>
    <source>
        <strain evidence="1">BRIP57314</strain>
    </source>
</reference>
<dbReference type="AlphaFoldDB" id="A0A4U6XVN7"/>
<protein>
    <submittedName>
        <fullName evidence="1">Uncharacterized protein</fullName>
    </submittedName>
</protein>
<keyword evidence="2" id="KW-1185">Reference proteome</keyword>
<sequence length="958" mass="108416">MRPPPLSRLYTTAVLTKVRRIPVHWEAPSQDYEHRPFEAVPDAQKLPSLVPKLNVIDRSSASHQRPVFSTPHAALHTSSHQFLLDALEYLRAPSGPFSESKIESLMLFAQEDRDDHCTVSVQYLLKRALGLDPRLACVLWSDFKWKQISRRLASNGTSADDLSHWAWILLENQPDERVTKFLSRPCHKPRFLLFYILGGSLSSPKSLTRLLEYCREWYSGQETVDQPGEHSRVFRAMTPTMFSRVIKRLCRQASLVQPGAMPDIANLAVSYIQGIPCSRQVQEKVYMFQCGVFNDAIQAVSYLSKVSPYEHSSSNWIAIRTLLSMSNRLAQPLIIERNSYRAIRHVLLALPKTDSERDTASTLSSSWPPYRVSRDGMEEKADTEDYLSRAVQVGFMMQAGGYGKIELDSIMDILGGMAPDGSPTIQTRANYPLHLKVPQGTWAAMIRTTRNAQEAWALFNHPPEPGATPTPDVYLELMQKIAAKPANPAHNNLPGDGREVFPFDETNLSDYEKARLLPPSIPELLQEMFNAGVRLEGRMLAWLIGNQSSSFETALEYIDHSDLDEKAKHELRWCIEEYQRPSSDLPETPPLTSNNLPRGVARVIIALACHLQPHHPTGSPHFIPGKNINSIHYAIRLAGTLWSSKNASNLGPAPWGLILKALSRPNIVVSPRENSFELIRLAFKVLEKVEARDVFNFNLFCSFAHVIRNTVWAKLPFLLDPPVRIPVADKEFMSLYKARGPKLMIPEGPRVFRDPDLADDETVGSWDEILTPIFKNSQSGVAKHRTHYEIIQEASTKLKALWRKLATKGPASRAYANSWVKATHINSYMRTLAAVGDVEEMVLLLCWVVRDWAPYAGRHLSREAAERLHGALCAFRAFAEPLLDESTVVSLRKEVDMHRKEGGSVSWPNHGDIEAYTARNSAWGNHLNLCEVIRMVASKRERQMQRDEIERMIRMKMK</sequence>
<name>A0A4U6XVN7_9PEZI</name>
<evidence type="ECO:0000313" key="2">
    <source>
        <dbReference type="Proteomes" id="UP000310108"/>
    </source>
</evidence>
<dbReference type="OrthoDB" id="5376140at2759"/>
<dbReference type="Proteomes" id="UP000310108">
    <property type="component" value="Unassembled WGS sequence"/>
</dbReference>
<gene>
    <name evidence="1" type="ORF">CTA1_4777</name>
</gene>
<dbReference type="STRING" id="1306861.A0A4U6XVN7"/>
<accession>A0A4U6XVN7</accession>
<proteinExistence type="predicted"/>